<feature type="transmembrane region" description="Helical" evidence="8">
    <location>
        <begin position="212"/>
        <end position="233"/>
    </location>
</feature>
<evidence type="ECO:0000256" key="8">
    <source>
        <dbReference type="SAM" id="Phobius"/>
    </source>
</evidence>
<dbReference type="PROSITE" id="PS51782">
    <property type="entry name" value="LYSM"/>
    <property type="match status" value="1"/>
</dbReference>
<gene>
    <name evidence="10" type="ORF">ANANG_G00208150</name>
</gene>
<dbReference type="CDD" id="cd00118">
    <property type="entry name" value="LysM"/>
    <property type="match status" value="1"/>
</dbReference>
<evidence type="ECO:0000256" key="7">
    <source>
        <dbReference type="SAM" id="MobiDB-lite"/>
    </source>
</evidence>
<comment type="subcellular location">
    <subcellularLocation>
        <location evidence="1">Membrane</location>
        <topology evidence="1">Single-pass membrane protein</topology>
    </subcellularLocation>
</comment>
<accession>A0A9D3M183</accession>
<dbReference type="InterPro" id="IPR036779">
    <property type="entry name" value="LysM_dom_sf"/>
</dbReference>
<evidence type="ECO:0000259" key="9">
    <source>
        <dbReference type="PROSITE" id="PS51782"/>
    </source>
</evidence>
<dbReference type="InterPro" id="IPR018392">
    <property type="entry name" value="LysM"/>
</dbReference>
<proteinExistence type="predicted"/>
<dbReference type="Gene3D" id="3.10.350.10">
    <property type="entry name" value="LysM domain"/>
    <property type="match status" value="1"/>
</dbReference>
<protein>
    <recommendedName>
        <fullName evidence="6">LysM and putative peptidoglycan-binding domain-containing protein 4</fullName>
    </recommendedName>
</protein>
<evidence type="ECO:0000256" key="4">
    <source>
        <dbReference type="ARBA" id="ARBA00023136"/>
    </source>
</evidence>
<dbReference type="InterPro" id="IPR045030">
    <property type="entry name" value="LYSM1-4"/>
</dbReference>
<dbReference type="OrthoDB" id="538216at2759"/>
<feature type="region of interest" description="Disordered" evidence="7">
    <location>
        <begin position="29"/>
        <end position="64"/>
    </location>
</feature>
<evidence type="ECO:0000256" key="3">
    <source>
        <dbReference type="ARBA" id="ARBA00022989"/>
    </source>
</evidence>
<evidence type="ECO:0000256" key="2">
    <source>
        <dbReference type="ARBA" id="ARBA00022692"/>
    </source>
</evidence>
<evidence type="ECO:0000256" key="1">
    <source>
        <dbReference type="ARBA" id="ARBA00004167"/>
    </source>
</evidence>
<evidence type="ECO:0000313" key="11">
    <source>
        <dbReference type="Proteomes" id="UP001044222"/>
    </source>
</evidence>
<evidence type="ECO:0000256" key="6">
    <source>
        <dbReference type="ARBA" id="ARBA00040995"/>
    </source>
</evidence>
<keyword evidence="4 8" id="KW-0472">Membrane</keyword>
<keyword evidence="11" id="KW-1185">Reference proteome</keyword>
<keyword evidence="5" id="KW-0325">Glycoprotein</keyword>
<comment type="caution">
    <text evidence="10">The sequence shown here is derived from an EMBL/GenBank/DDBJ whole genome shotgun (WGS) entry which is preliminary data.</text>
</comment>
<feature type="domain" description="LysM" evidence="9">
    <location>
        <begin position="69"/>
        <end position="113"/>
    </location>
</feature>
<evidence type="ECO:0000313" key="10">
    <source>
        <dbReference type="EMBL" id="KAG5839739.1"/>
    </source>
</evidence>
<feature type="compositionally biased region" description="Basic and acidic residues" evidence="7">
    <location>
        <begin position="48"/>
        <end position="64"/>
    </location>
</feature>
<dbReference type="PANTHER" id="PTHR20932">
    <property type="entry name" value="LYSM AND PUTATIVE PEPTIDOGLYCAN-BINDING DOMAIN-CONTAINING PROTEIN"/>
    <property type="match status" value="1"/>
</dbReference>
<dbReference type="PANTHER" id="PTHR20932:SF7">
    <property type="entry name" value="AND PUTATIVE PEPTIDOGLYCAN-BINDING DOMAIN-CONTAINING PROTEIN 4-RELATED"/>
    <property type="match status" value="1"/>
</dbReference>
<dbReference type="SMART" id="SM00257">
    <property type="entry name" value="LysM"/>
    <property type="match status" value="1"/>
</dbReference>
<keyword evidence="2 8" id="KW-0812">Transmembrane</keyword>
<dbReference type="Pfam" id="PF01476">
    <property type="entry name" value="LysM"/>
    <property type="match status" value="1"/>
</dbReference>
<dbReference type="AlphaFoldDB" id="A0A9D3M183"/>
<dbReference type="GO" id="GO:0016020">
    <property type="term" value="C:membrane"/>
    <property type="evidence" value="ECO:0007669"/>
    <property type="project" value="UniProtKB-SubCell"/>
</dbReference>
<feature type="region of interest" description="Disordered" evidence="7">
    <location>
        <begin position="126"/>
        <end position="151"/>
    </location>
</feature>
<sequence length="281" mass="30624">MRRGEPVPRAFQAPVDVHASADGQVYLFRGGHEDSGGSSEEEFSMTELRPRTRESGSQERERTGDLLLLERDVAHGDNLNKLALQYGCKVADIKRVNNLIQEQDLYALKSIKIPVKKHSFLTEVGGAAEPAEPGPPPGASPSFSHPLTPNGSIKPRLQEYTDFLKEVDQDIEMLIQSTDAQDEILSEGQEGPQRGGGGGRPSSYGADWGIQWWNAVVVMLLVGIILPLFYIIYYKTQDSGASATSEGAAGILNSTWDGDRSNLSALTQRGSPSHLLNRPLL</sequence>
<reference evidence="10" key="1">
    <citation type="submission" date="2021-01" db="EMBL/GenBank/DDBJ databases">
        <title>A chromosome-scale assembly of European eel, Anguilla anguilla.</title>
        <authorList>
            <person name="Henkel C."/>
            <person name="Jong-Raadsen S.A."/>
            <person name="Dufour S."/>
            <person name="Weltzien F.-A."/>
            <person name="Palstra A.P."/>
            <person name="Pelster B."/>
            <person name="Spaink H.P."/>
            <person name="Van Den Thillart G.E."/>
            <person name="Jansen H."/>
            <person name="Zahm M."/>
            <person name="Klopp C."/>
            <person name="Cedric C."/>
            <person name="Louis A."/>
            <person name="Berthelot C."/>
            <person name="Parey E."/>
            <person name="Roest Crollius H."/>
            <person name="Montfort J."/>
            <person name="Robinson-Rechavi M."/>
            <person name="Bucao C."/>
            <person name="Bouchez O."/>
            <person name="Gislard M."/>
            <person name="Lluch J."/>
            <person name="Milhes M."/>
            <person name="Lampietro C."/>
            <person name="Lopez Roques C."/>
            <person name="Donnadieu C."/>
            <person name="Braasch I."/>
            <person name="Desvignes T."/>
            <person name="Postlethwait J."/>
            <person name="Bobe J."/>
            <person name="Guiguen Y."/>
            <person name="Dirks R."/>
        </authorList>
    </citation>
    <scope>NUCLEOTIDE SEQUENCE</scope>
    <source>
        <strain evidence="10">Tag_6206</strain>
        <tissue evidence="10">Liver</tissue>
    </source>
</reference>
<dbReference type="Proteomes" id="UP001044222">
    <property type="component" value="Chromosome 11"/>
</dbReference>
<dbReference type="OMA" id="YVFLYSD"/>
<keyword evidence="3 8" id="KW-1133">Transmembrane helix</keyword>
<name>A0A9D3M183_ANGAN</name>
<evidence type="ECO:0000256" key="5">
    <source>
        <dbReference type="ARBA" id="ARBA00023180"/>
    </source>
</evidence>
<organism evidence="10 11">
    <name type="scientific">Anguilla anguilla</name>
    <name type="common">European freshwater eel</name>
    <name type="synonym">Muraena anguilla</name>
    <dbReference type="NCBI Taxonomy" id="7936"/>
    <lineage>
        <taxon>Eukaryota</taxon>
        <taxon>Metazoa</taxon>
        <taxon>Chordata</taxon>
        <taxon>Craniata</taxon>
        <taxon>Vertebrata</taxon>
        <taxon>Euteleostomi</taxon>
        <taxon>Actinopterygii</taxon>
        <taxon>Neopterygii</taxon>
        <taxon>Teleostei</taxon>
        <taxon>Anguilliformes</taxon>
        <taxon>Anguillidae</taxon>
        <taxon>Anguilla</taxon>
    </lineage>
</organism>
<dbReference type="EMBL" id="JAFIRN010000011">
    <property type="protein sequence ID" value="KAG5839739.1"/>
    <property type="molecule type" value="Genomic_DNA"/>
</dbReference>